<evidence type="ECO:0000256" key="1">
    <source>
        <dbReference type="ARBA" id="ARBA00008909"/>
    </source>
</evidence>
<geneLocation type="plasmid" evidence="4 5">
    <name>unnamed4</name>
</geneLocation>
<evidence type="ECO:0000256" key="2">
    <source>
        <dbReference type="ARBA" id="ARBA00022705"/>
    </source>
</evidence>
<keyword evidence="4" id="KW-0614">Plasmid</keyword>
<sequence length="466" mass="52356">MSHKLASHSVQKSKKNAGAQARGDDAFSGGRQTPLGIYRKSVDQNGGQPNEKNKENNRLFSRRQLYADLRSAARILLNLNKNKPHQVAKCRHVKVSPTVELNVQNVGEDGGRRAFFSGLAQCRNVWGCAVCSARIAQIRRSEMNHLLAWARDNGFVPVLITLTAQHKAGDSLFDLLQNMKKAKQRLRQRREWRDLPFVGSVTSTEITHSYANGWHPHFHEIVLLRAGDESEALHLMQRLGDAWRACLKGYGMWGNDAAFDVRGAANAGDYVAKWGAAEELTLSSSKSGKRKGRTPRQLLQAGDDGLWLEYFNATSGKRRRQLVWSQGLKEECGLVELDDDEAMAEVDAAEQSGPEIVAEWDNEGWKQVRAKRVNLLEAAERGGAVAVKAAESGPNDEDENDFIIEENEEMEERDATGMTKEEREARLDELYDTVIDRYGISELEWEMRHASLIAEIRWLEDGGRPH</sequence>
<protein>
    <submittedName>
        <fullName evidence="4">Rep protein</fullName>
    </submittedName>
</protein>
<gene>
    <name evidence="4" type="ORF">BVG79_p4000001</name>
</gene>
<dbReference type="InterPro" id="IPR000989">
    <property type="entry name" value="Rep"/>
</dbReference>
<evidence type="ECO:0000313" key="5">
    <source>
        <dbReference type="Proteomes" id="UP000242447"/>
    </source>
</evidence>
<name>A0A1W6P3T4_9RHOB</name>
<dbReference type="GO" id="GO:0006260">
    <property type="term" value="P:DNA replication"/>
    <property type="evidence" value="ECO:0007669"/>
    <property type="project" value="UniProtKB-KW"/>
</dbReference>
<dbReference type="EMBL" id="CP019941">
    <property type="protein sequence ID" value="ARO16041.1"/>
    <property type="molecule type" value="Genomic_DNA"/>
</dbReference>
<dbReference type="KEGG" id="kro:BVG79_p4000001"/>
<evidence type="ECO:0000256" key="3">
    <source>
        <dbReference type="SAM" id="MobiDB-lite"/>
    </source>
</evidence>
<accession>A0A1W6P3T4</accession>
<dbReference type="AlphaFoldDB" id="A0A1W6P3T4"/>
<dbReference type="RefSeq" id="WP_085787618.1">
    <property type="nucleotide sequence ID" value="NZ_CP019941.1"/>
</dbReference>
<feature type="compositionally biased region" description="Basic residues" evidence="3">
    <location>
        <begin position="1"/>
        <end position="15"/>
    </location>
</feature>
<evidence type="ECO:0000313" key="4">
    <source>
        <dbReference type="EMBL" id="ARO16041.1"/>
    </source>
</evidence>
<keyword evidence="5" id="KW-1185">Reference proteome</keyword>
<dbReference type="GO" id="GO:0003677">
    <property type="term" value="F:DNA binding"/>
    <property type="evidence" value="ECO:0007669"/>
    <property type="project" value="InterPro"/>
</dbReference>
<reference evidence="4 5" key="1">
    <citation type="submission" date="2017-02" db="EMBL/GenBank/DDBJ databases">
        <title>Ketogulonicigenium robustum SPU B003 Genome sequencing and assembly.</title>
        <authorList>
            <person name="Li Y."/>
            <person name="Liu L."/>
            <person name="Wang C."/>
            <person name="Zhang M."/>
            <person name="Zhang T."/>
            <person name="Zhang Y."/>
        </authorList>
    </citation>
    <scope>NUCLEOTIDE SEQUENCE [LARGE SCALE GENOMIC DNA]</scope>
    <source>
        <strain evidence="4 5">SPU_B003</strain>
        <plasmid evidence="4 5">unnamed4</plasmid>
    </source>
</reference>
<dbReference type="Pfam" id="PF01446">
    <property type="entry name" value="Rep_1"/>
    <property type="match status" value="1"/>
</dbReference>
<dbReference type="OrthoDB" id="5146336at2"/>
<dbReference type="Proteomes" id="UP000242447">
    <property type="component" value="Plasmid unnamed4"/>
</dbReference>
<comment type="similarity">
    <text evidence="1">Belongs to the Gram-positive plasmids replication protein type 1 family.</text>
</comment>
<keyword evidence="2" id="KW-0235">DNA replication</keyword>
<proteinExistence type="inferred from homology"/>
<feature type="region of interest" description="Disordered" evidence="3">
    <location>
        <begin position="1"/>
        <end position="59"/>
    </location>
</feature>
<organism evidence="4 5">
    <name type="scientific">Ketogulonicigenium robustum</name>
    <dbReference type="NCBI Taxonomy" id="92947"/>
    <lineage>
        <taxon>Bacteria</taxon>
        <taxon>Pseudomonadati</taxon>
        <taxon>Pseudomonadota</taxon>
        <taxon>Alphaproteobacteria</taxon>
        <taxon>Rhodobacterales</taxon>
        <taxon>Roseobacteraceae</taxon>
        <taxon>Ketogulonicigenium</taxon>
    </lineage>
</organism>